<evidence type="ECO:0000256" key="1">
    <source>
        <dbReference type="SAM" id="Phobius"/>
    </source>
</evidence>
<evidence type="ECO:0008006" key="4">
    <source>
        <dbReference type="Google" id="ProtNLM"/>
    </source>
</evidence>
<reference evidence="2 3" key="1">
    <citation type="submission" date="2023-12" db="EMBL/GenBank/DDBJ databases">
        <title>Description of an unclassified Opitutus bacterium of Verrucomicrobiota.</title>
        <authorList>
            <person name="Zhang D.-F."/>
        </authorList>
    </citation>
    <scope>NUCLEOTIDE SEQUENCE [LARGE SCALE GENOMIC DNA]</scope>
    <source>
        <strain evidence="2 3">WL0086</strain>
    </source>
</reference>
<sequence>MPATKDDLLEEIERKLRLTRILLSLLLVAIGFAGGIWLSAYITRP</sequence>
<dbReference type="EMBL" id="CP139781">
    <property type="protein sequence ID" value="WRQ89378.1"/>
    <property type="molecule type" value="Genomic_DNA"/>
</dbReference>
<keyword evidence="1" id="KW-0472">Membrane</keyword>
<name>A0ABZ1CDS2_9BACT</name>
<protein>
    <recommendedName>
        <fullName evidence="4">Twin-arginine translocase subunit TatC</fullName>
    </recommendedName>
</protein>
<organism evidence="2 3">
    <name type="scientific">Actomonas aquatica</name>
    <dbReference type="NCBI Taxonomy" id="2866162"/>
    <lineage>
        <taxon>Bacteria</taxon>
        <taxon>Pseudomonadati</taxon>
        <taxon>Verrucomicrobiota</taxon>
        <taxon>Opitutia</taxon>
        <taxon>Opitutales</taxon>
        <taxon>Opitutaceae</taxon>
        <taxon>Actomonas</taxon>
    </lineage>
</organism>
<gene>
    <name evidence="2" type="ORF">K1X11_008150</name>
</gene>
<evidence type="ECO:0000313" key="3">
    <source>
        <dbReference type="Proteomes" id="UP000738431"/>
    </source>
</evidence>
<dbReference type="Proteomes" id="UP000738431">
    <property type="component" value="Chromosome"/>
</dbReference>
<evidence type="ECO:0000313" key="2">
    <source>
        <dbReference type="EMBL" id="WRQ89378.1"/>
    </source>
</evidence>
<keyword evidence="3" id="KW-1185">Reference proteome</keyword>
<proteinExistence type="predicted"/>
<dbReference type="RefSeq" id="WP_221029931.1">
    <property type="nucleotide sequence ID" value="NZ_CP139781.1"/>
</dbReference>
<feature type="transmembrane region" description="Helical" evidence="1">
    <location>
        <begin position="21"/>
        <end position="42"/>
    </location>
</feature>
<keyword evidence="1" id="KW-1133">Transmembrane helix</keyword>
<keyword evidence="1" id="KW-0812">Transmembrane</keyword>
<accession>A0ABZ1CDS2</accession>